<dbReference type="EMBL" id="VSRR010019523">
    <property type="protein sequence ID" value="MPC62314.1"/>
    <property type="molecule type" value="Genomic_DNA"/>
</dbReference>
<accession>A0A5B7H0F2</accession>
<dbReference type="Proteomes" id="UP000324222">
    <property type="component" value="Unassembled WGS sequence"/>
</dbReference>
<evidence type="ECO:0000313" key="1">
    <source>
        <dbReference type="EMBL" id="MPC62314.1"/>
    </source>
</evidence>
<evidence type="ECO:0000313" key="2">
    <source>
        <dbReference type="Proteomes" id="UP000324222"/>
    </source>
</evidence>
<keyword evidence="2" id="KW-1185">Reference proteome</keyword>
<name>A0A5B7H0F2_PORTR</name>
<reference evidence="1 2" key="1">
    <citation type="submission" date="2019-05" db="EMBL/GenBank/DDBJ databases">
        <title>Another draft genome of Portunus trituberculatus and its Hox gene families provides insights of decapod evolution.</title>
        <authorList>
            <person name="Jeong J.-H."/>
            <person name="Song I."/>
            <person name="Kim S."/>
            <person name="Choi T."/>
            <person name="Kim D."/>
            <person name="Ryu S."/>
            <person name="Kim W."/>
        </authorList>
    </citation>
    <scope>NUCLEOTIDE SEQUENCE [LARGE SCALE GENOMIC DNA]</scope>
    <source>
        <tissue evidence="1">Muscle</tissue>
    </source>
</reference>
<organism evidence="1 2">
    <name type="scientific">Portunus trituberculatus</name>
    <name type="common">Swimming crab</name>
    <name type="synonym">Neptunus trituberculatus</name>
    <dbReference type="NCBI Taxonomy" id="210409"/>
    <lineage>
        <taxon>Eukaryota</taxon>
        <taxon>Metazoa</taxon>
        <taxon>Ecdysozoa</taxon>
        <taxon>Arthropoda</taxon>
        <taxon>Crustacea</taxon>
        <taxon>Multicrustacea</taxon>
        <taxon>Malacostraca</taxon>
        <taxon>Eumalacostraca</taxon>
        <taxon>Eucarida</taxon>
        <taxon>Decapoda</taxon>
        <taxon>Pleocyemata</taxon>
        <taxon>Brachyura</taxon>
        <taxon>Eubrachyura</taxon>
        <taxon>Portunoidea</taxon>
        <taxon>Portunidae</taxon>
        <taxon>Portuninae</taxon>
        <taxon>Portunus</taxon>
    </lineage>
</organism>
<comment type="caution">
    <text evidence="1">The sequence shown here is derived from an EMBL/GenBank/DDBJ whole genome shotgun (WGS) entry which is preliminary data.</text>
</comment>
<sequence>MKHNLKIPAYSSKYTKTATFPHKFHRSDEARAGMNNTMTFSDLQAVYNADFTLRSTSVHHRGMSGAHGDE</sequence>
<proteinExistence type="predicted"/>
<dbReference type="AlphaFoldDB" id="A0A5B7H0F2"/>
<protein>
    <submittedName>
        <fullName evidence="1">Uncharacterized protein</fullName>
    </submittedName>
</protein>
<gene>
    <name evidence="1" type="ORF">E2C01_056398</name>
</gene>